<comment type="similarity">
    <text evidence="2">Belongs to the FAD-binding oxidoreductase/transferase type 4 family.</text>
</comment>
<dbReference type="InterPro" id="IPR051264">
    <property type="entry name" value="FAD-oxidored/transferase_4"/>
</dbReference>
<dbReference type="Gene3D" id="1.10.45.10">
    <property type="entry name" value="Vanillyl-alcohol Oxidase, Chain A, domain 4"/>
    <property type="match status" value="1"/>
</dbReference>
<comment type="caution">
    <text evidence="6">The sequence shown here is derived from an EMBL/GenBank/DDBJ whole genome shotgun (WGS) entry which is preliminary data.</text>
</comment>
<dbReference type="Gene3D" id="3.30.70.2190">
    <property type="match status" value="1"/>
</dbReference>
<evidence type="ECO:0000259" key="5">
    <source>
        <dbReference type="PROSITE" id="PS51387"/>
    </source>
</evidence>
<dbReference type="EMBL" id="RSED01000002">
    <property type="protein sequence ID" value="RRS05870.1"/>
    <property type="molecule type" value="Genomic_DNA"/>
</dbReference>
<accession>A0A426VGL9</accession>
<feature type="domain" description="FAD-binding PCMH-type" evidence="5">
    <location>
        <begin position="42"/>
        <end position="223"/>
    </location>
</feature>
<evidence type="ECO:0000256" key="2">
    <source>
        <dbReference type="ARBA" id="ARBA00008000"/>
    </source>
</evidence>
<evidence type="ECO:0000256" key="1">
    <source>
        <dbReference type="ARBA" id="ARBA00001974"/>
    </source>
</evidence>
<dbReference type="OrthoDB" id="8522822at2"/>
<dbReference type="FunFam" id="1.10.45.10:FF:000001">
    <property type="entry name" value="D-lactate dehydrogenase mitochondrial"/>
    <property type="match status" value="1"/>
</dbReference>
<dbReference type="InterPro" id="IPR016164">
    <property type="entry name" value="FAD-linked_Oxase-like_C"/>
</dbReference>
<dbReference type="AlphaFoldDB" id="A0A426VGL9"/>
<keyword evidence="7" id="KW-1185">Reference proteome</keyword>
<name>A0A426VGL9_9BURK</name>
<dbReference type="Gene3D" id="3.30.70.2740">
    <property type="match status" value="1"/>
</dbReference>
<dbReference type="InterPro" id="IPR006094">
    <property type="entry name" value="Oxid_FAD_bind_N"/>
</dbReference>
<protein>
    <submittedName>
        <fullName evidence="6">FAD-binding oxidoreductase</fullName>
    </submittedName>
</protein>
<dbReference type="Gene3D" id="3.30.43.10">
    <property type="entry name" value="Uridine Diphospho-n-acetylenolpyruvylglucosamine Reductase, domain 2"/>
    <property type="match status" value="1"/>
</dbReference>
<dbReference type="SUPFAM" id="SSF55103">
    <property type="entry name" value="FAD-linked oxidases, C-terminal domain"/>
    <property type="match status" value="1"/>
</dbReference>
<dbReference type="InterPro" id="IPR016171">
    <property type="entry name" value="Vanillyl_alc_oxidase_C-sub2"/>
</dbReference>
<comment type="cofactor">
    <cofactor evidence="1">
        <name>FAD</name>
        <dbReference type="ChEBI" id="CHEBI:57692"/>
    </cofactor>
</comment>
<evidence type="ECO:0000313" key="7">
    <source>
        <dbReference type="Proteomes" id="UP000269265"/>
    </source>
</evidence>
<dbReference type="Pfam" id="PF02913">
    <property type="entry name" value="FAD-oxidase_C"/>
    <property type="match status" value="1"/>
</dbReference>
<dbReference type="GO" id="GO:0071949">
    <property type="term" value="F:FAD binding"/>
    <property type="evidence" value="ECO:0007669"/>
    <property type="project" value="InterPro"/>
</dbReference>
<keyword evidence="3" id="KW-0285">Flavoprotein</keyword>
<dbReference type="InterPro" id="IPR016169">
    <property type="entry name" value="FAD-bd_PCMH_sub2"/>
</dbReference>
<dbReference type="InterPro" id="IPR016166">
    <property type="entry name" value="FAD-bd_PCMH"/>
</dbReference>
<dbReference type="InterPro" id="IPR004113">
    <property type="entry name" value="FAD-bd_oxidored_4_C"/>
</dbReference>
<organism evidence="6 7">
    <name type="scientific">Aquabacterium soli</name>
    <dbReference type="NCBI Taxonomy" id="2493092"/>
    <lineage>
        <taxon>Bacteria</taxon>
        <taxon>Pseudomonadati</taxon>
        <taxon>Pseudomonadota</taxon>
        <taxon>Betaproteobacteria</taxon>
        <taxon>Burkholderiales</taxon>
        <taxon>Aquabacterium</taxon>
    </lineage>
</organism>
<dbReference type="InterPro" id="IPR016167">
    <property type="entry name" value="FAD-bd_PCMH_sub1"/>
</dbReference>
<evidence type="ECO:0000256" key="4">
    <source>
        <dbReference type="ARBA" id="ARBA00022827"/>
    </source>
</evidence>
<reference evidence="6 7" key="1">
    <citation type="submission" date="2018-12" db="EMBL/GenBank/DDBJ databases">
        <title>The whole draft genome of Aquabacterium sp. SJQ9.</title>
        <authorList>
            <person name="Sun L."/>
            <person name="Gao X."/>
            <person name="Chen W."/>
            <person name="Huang K."/>
        </authorList>
    </citation>
    <scope>NUCLEOTIDE SEQUENCE [LARGE SCALE GENOMIC DNA]</scope>
    <source>
        <strain evidence="6 7">SJQ9</strain>
    </source>
</reference>
<dbReference type="PANTHER" id="PTHR43716:SF2">
    <property type="entry name" value="BLL6224 PROTEIN"/>
    <property type="match status" value="1"/>
</dbReference>
<dbReference type="RefSeq" id="WP_125241777.1">
    <property type="nucleotide sequence ID" value="NZ_RSED01000002.1"/>
</dbReference>
<evidence type="ECO:0000313" key="6">
    <source>
        <dbReference type="EMBL" id="RRS05870.1"/>
    </source>
</evidence>
<sequence length="488" mass="51858">MNRTAWLDDLGALLGPTGLLRPDQGLSANDREPFELDWRRRYRGQALAIARPDSVAQVQAVVRACAAHGVALIPQGGNTGLVGGSIPDTSGRQLLLNLTRLKQVRAVDPANLSLTADAGCTLAQVQQAAQDHGLLFPLSLASEGSCTIGGNLATNAGGTQVLRYGTARELCLGLEVVTASGTLWSSLSGLRKDNTGYDLRGLLIGSEGTLGVITAATLRLYPRPRGQATALAACNSLADAVALLSRARGLLDAGLTAFEAMGALPLDLVARHHPDISRCTDALRNQGHAPPWTVLIEHASPDSQDHADQRLQALLAGALEAGEISNASLAASDTQRKAIWQLRETIPLAERTEGLMVKHDIAVPTSAIPAFVEQAGQQLQARWPDSRVVCFGHLGDGNLHYNVQPPAGQSQGEALLAFEYQANQVVFDLVDRFGGTLSAEHGIGQLRCDELARRKPPEALAMMRSIKQALDPQGLFNPGRVLRPHDEP</sequence>
<dbReference type="GO" id="GO:0003824">
    <property type="term" value="F:catalytic activity"/>
    <property type="evidence" value="ECO:0007669"/>
    <property type="project" value="InterPro"/>
</dbReference>
<dbReference type="PROSITE" id="PS51387">
    <property type="entry name" value="FAD_PCMH"/>
    <property type="match status" value="1"/>
</dbReference>
<dbReference type="PANTHER" id="PTHR43716">
    <property type="entry name" value="D-2-HYDROXYGLUTARATE DEHYDROGENASE, MITOCHONDRIAL"/>
    <property type="match status" value="1"/>
</dbReference>
<dbReference type="InterPro" id="IPR036318">
    <property type="entry name" value="FAD-bd_PCMH-like_sf"/>
</dbReference>
<evidence type="ECO:0000256" key="3">
    <source>
        <dbReference type="ARBA" id="ARBA00022630"/>
    </source>
</evidence>
<gene>
    <name evidence="6" type="ORF">EIP75_03145</name>
</gene>
<proteinExistence type="inferred from homology"/>
<dbReference type="Pfam" id="PF01565">
    <property type="entry name" value="FAD_binding_4"/>
    <property type="match status" value="1"/>
</dbReference>
<dbReference type="GO" id="GO:0022904">
    <property type="term" value="P:respiratory electron transport chain"/>
    <property type="evidence" value="ECO:0007669"/>
    <property type="project" value="TreeGrafter"/>
</dbReference>
<dbReference type="Gene3D" id="3.30.465.10">
    <property type="match status" value="1"/>
</dbReference>
<dbReference type="Proteomes" id="UP000269265">
    <property type="component" value="Unassembled WGS sequence"/>
</dbReference>
<keyword evidence="4" id="KW-0274">FAD</keyword>
<dbReference type="SUPFAM" id="SSF56176">
    <property type="entry name" value="FAD-binding/transporter-associated domain-like"/>
    <property type="match status" value="1"/>
</dbReference>